<reference evidence="4 5" key="1">
    <citation type="submission" date="2018-10" db="EMBL/GenBank/DDBJ databases">
        <title>Sequencing the genomes of 1000 actinobacteria strains.</title>
        <authorList>
            <person name="Klenk H.-P."/>
        </authorList>
    </citation>
    <scope>NUCLEOTIDE SEQUENCE [LARGE SCALE GENOMIC DNA]</scope>
    <source>
        <strain evidence="4 5">DSM 43911</strain>
    </source>
</reference>
<dbReference type="RefSeq" id="WP_121219036.1">
    <property type="nucleotide sequence ID" value="NZ_JBIUBA010000015.1"/>
</dbReference>
<dbReference type="PANTHER" id="PTHR33495:SF14">
    <property type="entry name" value="ANTI-SIGMA FACTOR ANTAGONIST"/>
    <property type="match status" value="1"/>
</dbReference>
<dbReference type="PROSITE" id="PS50801">
    <property type="entry name" value="STAS"/>
    <property type="match status" value="1"/>
</dbReference>
<comment type="caution">
    <text evidence="4">The sequence shown here is derived from an EMBL/GenBank/DDBJ whole genome shotgun (WGS) entry which is preliminary data.</text>
</comment>
<name>A0A495X519_9PSEU</name>
<dbReference type="Gene3D" id="3.30.750.24">
    <property type="entry name" value="STAS domain"/>
    <property type="match status" value="1"/>
</dbReference>
<evidence type="ECO:0000256" key="1">
    <source>
        <dbReference type="ARBA" id="ARBA00009013"/>
    </source>
</evidence>
<keyword evidence="5" id="KW-1185">Reference proteome</keyword>
<dbReference type="InterPro" id="IPR036513">
    <property type="entry name" value="STAS_dom_sf"/>
</dbReference>
<dbReference type="InterPro" id="IPR003658">
    <property type="entry name" value="Anti-sigma_ant"/>
</dbReference>
<evidence type="ECO:0000256" key="2">
    <source>
        <dbReference type="RuleBase" id="RU003749"/>
    </source>
</evidence>
<evidence type="ECO:0000313" key="4">
    <source>
        <dbReference type="EMBL" id="RKT68204.1"/>
    </source>
</evidence>
<dbReference type="Proteomes" id="UP000272729">
    <property type="component" value="Unassembled WGS sequence"/>
</dbReference>
<dbReference type="EMBL" id="RBXR01000001">
    <property type="protein sequence ID" value="RKT68204.1"/>
    <property type="molecule type" value="Genomic_DNA"/>
</dbReference>
<evidence type="ECO:0000259" key="3">
    <source>
        <dbReference type="PROSITE" id="PS50801"/>
    </source>
</evidence>
<accession>A0A495X519</accession>
<dbReference type="SUPFAM" id="SSF52091">
    <property type="entry name" value="SpoIIaa-like"/>
    <property type="match status" value="1"/>
</dbReference>
<protein>
    <recommendedName>
        <fullName evidence="2">Anti-sigma factor antagonist</fullName>
    </recommendedName>
</protein>
<dbReference type="PANTHER" id="PTHR33495">
    <property type="entry name" value="ANTI-SIGMA FACTOR ANTAGONIST TM_1081-RELATED-RELATED"/>
    <property type="match status" value="1"/>
</dbReference>
<comment type="similarity">
    <text evidence="1 2">Belongs to the anti-sigma-factor antagonist family.</text>
</comment>
<dbReference type="Pfam" id="PF01740">
    <property type="entry name" value="STAS"/>
    <property type="match status" value="1"/>
</dbReference>
<dbReference type="OrthoDB" id="9794628at2"/>
<organism evidence="4 5">
    <name type="scientific">Saccharothrix variisporea</name>
    <dbReference type="NCBI Taxonomy" id="543527"/>
    <lineage>
        <taxon>Bacteria</taxon>
        <taxon>Bacillati</taxon>
        <taxon>Actinomycetota</taxon>
        <taxon>Actinomycetes</taxon>
        <taxon>Pseudonocardiales</taxon>
        <taxon>Pseudonocardiaceae</taxon>
        <taxon>Saccharothrix</taxon>
    </lineage>
</organism>
<dbReference type="AlphaFoldDB" id="A0A495X519"/>
<dbReference type="CDD" id="cd07043">
    <property type="entry name" value="STAS_anti-anti-sigma_factors"/>
    <property type="match status" value="1"/>
</dbReference>
<gene>
    <name evidence="4" type="ORF">DFJ66_1385</name>
</gene>
<evidence type="ECO:0000313" key="5">
    <source>
        <dbReference type="Proteomes" id="UP000272729"/>
    </source>
</evidence>
<proteinExistence type="inferred from homology"/>
<dbReference type="InterPro" id="IPR002645">
    <property type="entry name" value="STAS_dom"/>
</dbReference>
<dbReference type="NCBIfam" id="TIGR00377">
    <property type="entry name" value="ant_ant_sig"/>
    <property type="match status" value="1"/>
</dbReference>
<sequence>MAFEAKSHVWDGTATIRLRGELAAKSAGQLNRVIAEVSEQPLNRLVLLMDQLTYLSSAGLRSLVFAHQRLGRGVEIVLVGARPEVAETIRLTGFDRSVVMQEPV</sequence>
<feature type="domain" description="STAS" evidence="3">
    <location>
        <begin position="3"/>
        <end position="104"/>
    </location>
</feature>
<dbReference type="GO" id="GO:0043856">
    <property type="term" value="F:anti-sigma factor antagonist activity"/>
    <property type="evidence" value="ECO:0007669"/>
    <property type="project" value="InterPro"/>
</dbReference>